<gene>
    <name evidence="3" type="ORF">C0Q70_14514</name>
</gene>
<dbReference type="PROSITE" id="PS01186">
    <property type="entry name" value="EGF_2"/>
    <property type="match status" value="1"/>
</dbReference>
<dbReference type="OrthoDB" id="6213956at2759"/>
<reference evidence="3 4" key="1">
    <citation type="submission" date="2018-04" db="EMBL/GenBank/DDBJ databases">
        <title>The genome of golden apple snail Pomacea canaliculata provides insight into stress tolerance and invasive adaptation.</title>
        <authorList>
            <person name="Liu C."/>
            <person name="Liu B."/>
            <person name="Ren Y."/>
            <person name="Zhang Y."/>
            <person name="Wang H."/>
            <person name="Li S."/>
            <person name="Jiang F."/>
            <person name="Yin L."/>
            <person name="Zhang G."/>
            <person name="Qian W."/>
            <person name="Fan W."/>
        </authorList>
    </citation>
    <scope>NUCLEOTIDE SEQUENCE [LARGE SCALE GENOMIC DNA]</scope>
    <source>
        <strain evidence="3">SZHN2017</strain>
        <tissue evidence="3">Muscle</tissue>
    </source>
</reference>
<evidence type="ECO:0000313" key="4">
    <source>
        <dbReference type="Proteomes" id="UP000245119"/>
    </source>
</evidence>
<keyword evidence="4" id="KW-1185">Reference proteome</keyword>
<feature type="compositionally biased region" description="Basic and acidic residues" evidence="1">
    <location>
        <begin position="21"/>
        <end position="30"/>
    </location>
</feature>
<dbReference type="InterPro" id="IPR000742">
    <property type="entry name" value="EGF"/>
</dbReference>
<accession>A0A2T7NS96</accession>
<feature type="region of interest" description="Disordered" evidence="1">
    <location>
        <begin position="1"/>
        <end position="34"/>
    </location>
</feature>
<feature type="domain" description="EGF-like" evidence="2">
    <location>
        <begin position="198"/>
        <end position="212"/>
    </location>
</feature>
<dbReference type="Pfam" id="PF01683">
    <property type="entry name" value="EB"/>
    <property type="match status" value="1"/>
</dbReference>
<evidence type="ECO:0000259" key="2">
    <source>
        <dbReference type="PROSITE" id="PS01186"/>
    </source>
</evidence>
<comment type="caution">
    <text evidence="3">The sequence shown here is derived from an EMBL/GenBank/DDBJ whole genome shotgun (WGS) entry which is preliminary data.</text>
</comment>
<organism evidence="3 4">
    <name type="scientific">Pomacea canaliculata</name>
    <name type="common">Golden apple snail</name>
    <dbReference type="NCBI Taxonomy" id="400727"/>
    <lineage>
        <taxon>Eukaryota</taxon>
        <taxon>Metazoa</taxon>
        <taxon>Spiralia</taxon>
        <taxon>Lophotrochozoa</taxon>
        <taxon>Mollusca</taxon>
        <taxon>Gastropoda</taxon>
        <taxon>Caenogastropoda</taxon>
        <taxon>Architaenioglossa</taxon>
        <taxon>Ampullarioidea</taxon>
        <taxon>Ampullariidae</taxon>
        <taxon>Pomacea</taxon>
    </lineage>
</organism>
<dbReference type="Proteomes" id="UP000245119">
    <property type="component" value="Linkage Group LG9"/>
</dbReference>
<dbReference type="AlphaFoldDB" id="A0A2T7NS96"/>
<evidence type="ECO:0000313" key="3">
    <source>
        <dbReference type="EMBL" id="PVD24045.1"/>
    </source>
</evidence>
<dbReference type="EMBL" id="PZQS01000009">
    <property type="protein sequence ID" value="PVD24045.1"/>
    <property type="molecule type" value="Genomic_DNA"/>
</dbReference>
<evidence type="ECO:0000256" key="1">
    <source>
        <dbReference type="SAM" id="MobiDB-lite"/>
    </source>
</evidence>
<dbReference type="InterPro" id="IPR006149">
    <property type="entry name" value="EB_dom"/>
</dbReference>
<protein>
    <recommendedName>
        <fullName evidence="2">EGF-like domain-containing protein</fullName>
    </recommendedName>
</protein>
<proteinExistence type="predicted"/>
<name>A0A2T7NS96_POMCA</name>
<sequence length="239" mass="24609">MVEEIKDHQAPPQRQSAPGDIKQEKDKDNAGDTPSDCLLLSSCGWKKSKDNLPKKRGVDAFIARSDAVALGGTCTATTDCTTTNANSECRSSVCKCVTGYAQSGTTCKIKAGDTCAANADCVSQSTCTSDKCTCGTGYTAGSTGLCRTTRSVFLKIMFALYTQQNLGAPIKAGAACTSGSTNCVSQSTCSTSSSTTTCTCNSGYTALTTGLCNGVAPQSVSSWLLTGSIITLLVTLCLP</sequence>